<dbReference type="FunFam" id="2.10.109.10:FF:000001">
    <property type="entry name" value="LexA repressor"/>
    <property type="match status" value="1"/>
</dbReference>
<dbReference type="Gene3D" id="2.10.109.10">
    <property type="entry name" value="Umud Fragment, subunit A"/>
    <property type="match status" value="1"/>
</dbReference>
<dbReference type="CDD" id="cd06529">
    <property type="entry name" value="S24_LexA-like"/>
    <property type="match status" value="1"/>
</dbReference>
<dbReference type="PANTHER" id="PTHR33516:SF2">
    <property type="entry name" value="LEXA REPRESSOR-RELATED"/>
    <property type="match status" value="1"/>
</dbReference>
<dbReference type="InterPro" id="IPR036390">
    <property type="entry name" value="WH_DNA-bd_sf"/>
</dbReference>
<dbReference type="HAMAP" id="MF_00015">
    <property type="entry name" value="LexA"/>
    <property type="match status" value="1"/>
</dbReference>
<evidence type="ECO:0000256" key="5">
    <source>
        <dbReference type="ARBA" id="ARBA00022801"/>
    </source>
</evidence>
<evidence type="ECO:0000313" key="17">
    <source>
        <dbReference type="Proteomes" id="UP001324634"/>
    </source>
</evidence>
<evidence type="ECO:0000256" key="3">
    <source>
        <dbReference type="ARBA" id="ARBA00022705"/>
    </source>
</evidence>
<evidence type="ECO:0000256" key="7">
    <source>
        <dbReference type="ARBA" id="ARBA00023015"/>
    </source>
</evidence>
<dbReference type="InterPro" id="IPR050077">
    <property type="entry name" value="LexA_repressor"/>
</dbReference>
<evidence type="ECO:0000256" key="11">
    <source>
        <dbReference type="ARBA" id="ARBA00023236"/>
    </source>
</evidence>
<name>A0AAX4HS55_9BACT</name>
<dbReference type="EMBL" id="CP139487">
    <property type="protein sequence ID" value="WPU66020.1"/>
    <property type="molecule type" value="Genomic_DNA"/>
</dbReference>
<evidence type="ECO:0000256" key="10">
    <source>
        <dbReference type="ARBA" id="ARBA00023204"/>
    </source>
</evidence>
<evidence type="ECO:0000313" key="16">
    <source>
        <dbReference type="EMBL" id="WPU66020.1"/>
    </source>
</evidence>
<evidence type="ECO:0000256" key="12">
    <source>
        <dbReference type="HAMAP-Rule" id="MF_00015"/>
    </source>
</evidence>
<dbReference type="Pfam" id="PF01726">
    <property type="entry name" value="LexA_DNA_bind"/>
    <property type="match status" value="1"/>
</dbReference>
<sequence length="197" mass="21822">MALTKKQKDVLDFITGYVRENGYSPTQKEIQEHFGFKSLGSVQDYIKYLTTGGYLNNDAHSVRGLMPSTVQQNSEEIPLLGSIAAGTPIEAIENTDTISVPTTMLGRGKHYALKVKGESMIEEGILSGDIAIIKHQTQADNGQIVVAVVENETTLKRYFKKAKQIELHPANKTMKPIIVKDKECEIRGLLVGLIRTY</sequence>
<dbReference type="NCBIfam" id="TIGR00498">
    <property type="entry name" value="lexA"/>
    <property type="match status" value="1"/>
</dbReference>
<dbReference type="InterPro" id="IPR006199">
    <property type="entry name" value="LexA_DNA-bd_dom"/>
</dbReference>
<dbReference type="AlphaFoldDB" id="A0AAX4HS55"/>
<feature type="domain" description="Peptidase S24/S26A/S26B/S26C" evidence="14">
    <location>
        <begin position="78"/>
        <end position="190"/>
    </location>
</feature>
<dbReference type="EC" id="3.4.21.88" evidence="12"/>
<evidence type="ECO:0000256" key="13">
    <source>
        <dbReference type="RuleBase" id="RU003991"/>
    </source>
</evidence>
<dbReference type="GO" id="GO:0006260">
    <property type="term" value="P:DNA replication"/>
    <property type="evidence" value="ECO:0007669"/>
    <property type="project" value="UniProtKB-UniRule"/>
</dbReference>
<feature type="active site" description="For autocatalytic cleavage activity" evidence="12">
    <location>
        <position position="156"/>
    </location>
</feature>
<keyword evidence="8 12" id="KW-0238">DNA-binding</keyword>
<evidence type="ECO:0000256" key="4">
    <source>
        <dbReference type="ARBA" id="ARBA00022763"/>
    </source>
</evidence>
<dbReference type="GO" id="GO:0004252">
    <property type="term" value="F:serine-type endopeptidase activity"/>
    <property type="evidence" value="ECO:0007669"/>
    <property type="project" value="UniProtKB-UniRule"/>
</dbReference>
<feature type="site" description="Cleavage; by autolysis" evidence="12">
    <location>
        <begin position="85"/>
        <end position="86"/>
    </location>
</feature>
<dbReference type="PRINTS" id="PR00726">
    <property type="entry name" value="LEXASERPTASE"/>
</dbReference>
<dbReference type="InterPro" id="IPR036388">
    <property type="entry name" value="WH-like_DNA-bd_sf"/>
</dbReference>
<comment type="subunit">
    <text evidence="12">Homodimer.</text>
</comment>
<keyword evidence="4 12" id="KW-0227">DNA damage</keyword>
<gene>
    <name evidence="12 16" type="primary">lexA</name>
    <name evidence="16" type="ORF">SOO65_04610</name>
</gene>
<reference evidence="16 17" key="1">
    <citation type="submission" date="2023-11" db="EMBL/GenBank/DDBJ databases">
        <title>Peredibacter starrii A3.12.</title>
        <authorList>
            <person name="Mitchell R.J."/>
        </authorList>
    </citation>
    <scope>NUCLEOTIDE SEQUENCE [LARGE SCALE GENOMIC DNA]</scope>
    <source>
        <strain evidence="16 17">A3.12</strain>
    </source>
</reference>
<evidence type="ECO:0000259" key="15">
    <source>
        <dbReference type="Pfam" id="PF01726"/>
    </source>
</evidence>
<dbReference type="InterPro" id="IPR006200">
    <property type="entry name" value="LexA"/>
</dbReference>
<evidence type="ECO:0000256" key="6">
    <source>
        <dbReference type="ARBA" id="ARBA00022813"/>
    </source>
</evidence>
<dbReference type="InterPro" id="IPR036286">
    <property type="entry name" value="LexA/Signal_pep-like_sf"/>
</dbReference>
<dbReference type="InterPro" id="IPR039418">
    <property type="entry name" value="LexA-like"/>
</dbReference>
<feature type="domain" description="LexA repressor DNA-binding" evidence="15">
    <location>
        <begin position="2"/>
        <end position="64"/>
    </location>
</feature>
<dbReference type="GO" id="GO:0006508">
    <property type="term" value="P:proteolysis"/>
    <property type="evidence" value="ECO:0007669"/>
    <property type="project" value="InterPro"/>
</dbReference>
<dbReference type="InterPro" id="IPR015927">
    <property type="entry name" value="Peptidase_S24_S26A/B/C"/>
</dbReference>
<dbReference type="Gene3D" id="1.10.10.10">
    <property type="entry name" value="Winged helix-like DNA-binding domain superfamily/Winged helix DNA-binding domain"/>
    <property type="match status" value="1"/>
</dbReference>
<keyword evidence="17" id="KW-1185">Reference proteome</keyword>
<keyword evidence="11 12" id="KW-0742">SOS response</keyword>
<dbReference type="GO" id="GO:0006281">
    <property type="term" value="P:DNA repair"/>
    <property type="evidence" value="ECO:0007669"/>
    <property type="project" value="UniProtKB-UniRule"/>
</dbReference>
<keyword evidence="7 12" id="KW-0805">Transcription regulation</keyword>
<dbReference type="GO" id="GO:0003677">
    <property type="term" value="F:DNA binding"/>
    <property type="evidence" value="ECO:0007669"/>
    <property type="project" value="UniProtKB-UniRule"/>
</dbReference>
<dbReference type="PANTHER" id="PTHR33516">
    <property type="entry name" value="LEXA REPRESSOR"/>
    <property type="match status" value="1"/>
</dbReference>
<dbReference type="RefSeq" id="WP_321397674.1">
    <property type="nucleotide sequence ID" value="NZ_CP139487.1"/>
</dbReference>
<evidence type="ECO:0000256" key="2">
    <source>
        <dbReference type="ARBA" id="ARBA00022491"/>
    </source>
</evidence>
<evidence type="ECO:0000256" key="9">
    <source>
        <dbReference type="ARBA" id="ARBA00023163"/>
    </source>
</evidence>
<feature type="active site" description="For autocatalytic cleavage activity" evidence="12">
    <location>
        <position position="119"/>
    </location>
</feature>
<dbReference type="Pfam" id="PF00717">
    <property type="entry name" value="Peptidase_S24"/>
    <property type="match status" value="1"/>
</dbReference>
<protein>
    <recommendedName>
        <fullName evidence="12">LexA repressor</fullName>
        <ecNumber evidence="12">3.4.21.88</ecNumber>
    </recommendedName>
</protein>
<keyword evidence="3 12" id="KW-0235">DNA replication</keyword>
<organism evidence="16 17">
    <name type="scientific">Peredibacter starrii</name>
    <dbReference type="NCBI Taxonomy" id="28202"/>
    <lineage>
        <taxon>Bacteria</taxon>
        <taxon>Pseudomonadati</taxon>
        <taxon>Bdellovibrionota</taxon>
        <taxon>Bacteriovoracia</taxon>
        <taxon>Bacteriovoracales</taxon>
        <taxon>Bacteriovoracaceae</taxon>
        <taxon>Peredibacter</taxon>
    </lineage>
</organism>
<keyword evidence="9 12" id="KW-0804">Transcription</keyword>
<dbReference type="GO" id="GO:0045892">
    <property type="term" value="P:negative regulation of DNA-templated transcription"/>
    <property type="evidence" value="ECO:0007669"/>
    <property type="project" value="UniProtKB-UniRule"/>
</dbReference>
<dbReference type="SUPFAM" id="SSF51306">
    <property type="entry name" value="LexA/Signal peptidase"/>
    <property type="match status" value="1"/>
</dbReference>
<dbReference type="KEGG" id="psti:SOO65_04610"/>
<proteinExistence type="inferred from homology"/>
<comment type="function">
    <text evidence="12">Represses a number of genes involved in the response to DNA damage (SOS response), including recA and lexA. In the presence of single-stranded DNA, RecA interacts with LexA causing an autocatalytic cleavage which disrupts the DNA-binding part of LexA, leading to derepression of the SOS regulon and eventually DNA repair.</text>
</comment>
<dbReference type="InterPro" id="IPR006197">
    <property type="entry name" value="Peptidase_S24_LexA"/>
</dbReference>
<accession>A0AAX4HS55</accession>
<keyword evidence="5 12" id="KW-0378">Hydrolase</keyword>
<keyword evidence="10 12" id="KW-0234">DNA repair</keyword>
<dbReference type="GO" id="GO:0009432">
    <property type="term" value="P:SOS response"/>
    <property type="evidence" value="ECO:0007669"/>
    <property type="project" value="UniProtKB-UniRule"/>
</dbReference>
<comment type="catalytic activity">
    <reaction evidence="12">
        <text>Hydrolysis of Ala-|-Gly bond in repressor LexA.</text>
        <dbReference type="EC" id="3.4.21.88"/>
    </reaction>
</comment>
<keyword evidence="6 12" id="KW-0068">Autocatalytic cleavage</keyword>
<dbReference type="Proteomes" id="UP001324634">
    <property type="component" value="Chromosome"/>
</dbReference>
<feature type="DNA-binding region" description="H-T-H motif" evidence="12">
    <location>
        <begin position="27"/>
        <end position="47"/>
    </location>
</feature>
<comment type="similarity">
    <text evidence="1 12 13">Belongs to the peptidase S24 family.</text>
</comment>
<evidence type="ECO:0000256" key="1">
    <source>
        <dbReference type="ARBA" id="ARBA00007484"/>
    </source>
</evidence>
<dbReference type="SUPFAM" id="SSF46785">
    <property type="entry name" value="Winged helix' DNA-binding domain"/>
    <property type="match status" value="1"/>
</dbReference>
<keyword evidence="2 12" id="KW-0678">Repressor</keyword>
<evidence type="ECO:0000259" key="14">
    <source>
        <dbReference type="Pfam" id="PF00717"/>
    </source>
</evidence>
<evidence type="ECO:0000256" key="8">
    <source>
        <dbReference type="ARBA" id="ARBA00023125"/>
    </source>
</evidence>